<evidence type="ECO:0000256" key="8">
    <source>
        <dbReference type="PROSITE-ProRule" id="PRU00283"/>
    </source>
</evidence>
<feature type="coiled-coil region" evidence="10">
    <location>
        <begin position="428"/>
        <end position="462"/>
    </location>
</feature>
<organism evidence="12 13">
    <name type="scientific">Diabrotica virgifera virgifera</name>
    <name type="common">western corn rootworm</name>
    <dbReference type="NCBI Taxonomy" id="50390"/>
    <lineage>
        <taxon>Eukaryota</taxon>
        <taxon>Metazoa</taxon>
        <taxon>Ecdysozoa</taxon>
        <taxon>Arthropoda</taxon>
        <taxon>Hexapoda</taxon>
        <taxon>Insecta</taxon>
        <taxon>Pterygota</taxon>
        <taxon>Neoptera</taxon>
        <taxon>Endopterygota</taxon>
        <taxon>Coleoptera</taxon>
        <taxon>Polyphaga</taxon>
        <taxon>Cucujiformia</taxon>
        <taxon>Chrysomeloidea</taxon>
        <taxon>Chrysomelidae</taxon>
        <taxon>Galerucinae</taxon>
        <taxon>Diabroticina</taxon>
        <taxon>Diabroticites</taxon>
        <taxon>Diabrotica</taxon>
    </lineage>
</organism>
<dbReference type="PROSITE" id="PS50067">
    <property type="entry name" value="KINESIN_MOTOR_2"/>
    <property type="match status" value="1"/>
</dbReference>
<evidence type="ECO:0000256" key="5">
    <source>
        <dbReference type="ARBA" id="ARBA00022840"/>
    </source>
</evidence>
<keyword evidence="10" id="KW-0175">Coiled coil</keyword>
<dbReference type="Gene3D" id="3.40.850.10">
    <property type="entry name" value="Kinesin motor domain"/>
    <property type="match status" value="1"/>
</dbReference>
<dbReference type="RefSeq" id="XP_028136459.2">
    <property type="nucleotide sequence ID" value="XM_028280658.2"/>
</dbReference>
<dbReference type="InterPro" id="IPR036961">
    <property type="entry name" value="Kinesin_motor_dom_sf"/>
</dbReference>
<dbReference type="Proteomes" id="UP001652700">
    <property type="component" value="Unplaced"/>
</dbReference>
<dbReference type="SUPFAM" id="SSF52540">
    <property type="entry name" value="P-loop containing nucleoside triphosphate hydrolases"/>
    <property type="match status" value="1"/>
</dbReference>
<evidence type="ECO:0000256" key="7">
    <source>
        <dbReference type="ARBA" id="ARBA00023212"/>
    </source>
</evidence>
<comment type="similarity">
    <text evidence="8 9">Belongs to the TRAFAC class myosin-kinesin ATPase superfamily. Kinesin family.</text>
</comment>
<dbReference type="PANTHER" id="PTHR47970:SF12">
    <property type="entry name" value="KINESIN FAMILY MEMBER 11"/>
    <property type="match status" value="1"/>
</dbReference>
<evidence type="ECO:0000259" key="11">
    <source>
        <dbReference type="PROSITE" id="PS50067"/>
    </source>
</evidence>
<dbReference type="InterPro" id="IPR001752">
    <property type="entry name" value="Kinesin_motor_dom"/>
</dbReference>
<evidence type="ECO:0000256" key="2">
    <source>
        <dbReference type="ARBA" id="ARBA00022490"/>
    </source>
</evidence>
<feature type="binding site" evidence="8">
    <location>
        <begin position="93"/>
        <end position="100"/>
    </location>
    <ligand>
        <name>ATP</name>
        <dbReference type="ChEBI" id="CHEBI:30616"/>
    </ligand>
</feature>
<dbReference type="GeneID" id="114331166"/>
<keyword evidence="7" id="KW-0206">Cytoskeleton</keyword>
<evidence type="ECO:0000256" key="9">
    <source>
        <dbReference type="RuleBase" id="RU000394"/>
    </source>
</evidence>
<evidence type="ECO:0000256" key="1">
    <source>
        <dbReference type="ARBA" id="ARBA00004245"/>
    </source>
</evidence>
<dbReference type="InterPro" id="IPR027417">
    <property type="entry name" value="P-loop_NTPase"/>
</dbReference>
<keyword evidence="4 8" id="KW-0547">Nucleotide-binding</keyword>
<keyword evidence="6 8" id="KW-0505">Motor protein</keyword>
<reference evidence="12" key="1">
    <citation type="submission" date="2025-05" db="UniProtKB">
        <authorList>
            <consortium name="EnsemblMetazoa"/>
        </authorList>
    </citation>
    <scope>IDENTIFICATION</scope>
</reference>
<keyword evidence="2" id="KW-0963">Cytoplasm</keyword>
<feature type="domain" description="Kinesin motor" evidence="11">
    <location>
        <begin position="16"/>
        <end position="343"/>
    </location>
</feature>
<keyword evidence="5 8" id="KW-0067">ATP-binding</keyword>
<comment type="subcellular location">
    <subcellularLocation>
        <location evidence="1">Cytoplasm</location>
        <location evidence="1">Cytoskeleton</location>
    </subcellularLocation>
</comment>
<proteinExistence type="inferred from homology"/>
<evidence type="ECO:0000256" key="4">
    <source>
        <dbReference type="ARBA" id="ARBA00022741"/>
    </source>
</evidence>
<dbReference type="InterPro" id="IPR019821">
    <property type="entry name" value="Kinesin_motor_CS"/>
</dbReference>
<keyword evidence="3 9" id="KW-0493">Microtubule</keyword>
<dbReference type="SMART" id="SM00129">
    <property type="entry name" value="KISc"/>
    <property type="match status" value="1"/>
</dbReference>
<dbReference type="PRINTS" id="PR00380">
    <property type="entry name" value="KINESINHEAVY"/>
</dbReference>
<feature type="coiled-coil region" evidence="10">
    <location>
        <begin position="598"/>
        <end position="632"/>
    </location>
</feature>
<evidence type="ECO:0000256" key="3">
    <source>
        <dbReference type="ARBA" id="ARBA00022701"/>
    </source>
</evidence>
<accession>A0ABM5IMG5</accession>
<evidence type="ECO:0000256" key="6">
    <source>
        <dbReference type="ARBA" id="ARBA00023175"/>
    </source>
</evidence>
<evidence type="ECO:0000313" key="13">
    <source>
        <dbReference type="Proteomes" id="UP001652700"/>
    </source>
</evidence>
<protein>
    <recommendedName>
        <fullName evidence="9">Kinesin-like protein</fullName>
    </recommendedName>
</protein>
<sequence length="911" mass="104441">MTSMVQKRKTPQHLQNVKVVVRIRPLLKQEEEQNVKSVVTAHTHRELVLKEKKYSFDRVFKPTATQIELYLNVIAPLIHDVVEGYNCTVFAYGQTGTGKTYTMTGEKCNLVGDWREDVHAGVIPRAAFHIFHELDKLSKVDVNVKVSYIELYNEEIRDLLSDNENILQMYSDNKGSVTISGMTEISVRNGEDICKYLQRGIVKRQIAPTLMNHQSSRSHTVFTISINTRETTVCGDDILKAGKINLVDLAGSENIAKSGCKEIRAVELANINKSLLTLGRVIHALADKSHKHVPYRDSKLTRILQDSLGGHTKTAIIATISPAINSHEETSSTLEYAFRARDIKNTPTVNEKMTKNEVIEGLVKEIDKLQKDLDAARSGTGFYVNKENYERMIDAIVAVTGEHLTADELMDRKAERIKNLEDRLYSRMREFDETVQQCKAHKEELENAKATIKERDDRLEQEKFLSKWFEDQTSEKLEEAQKLLSATKTLHSEKEILLAKLEHQFNINVSNQKITNTGVSNAVNMLEEFGGHECKRIKLSENKVKEQVKKSVVELQKNFDETFNSLTELREDCETRIREYKNGFSIKKTVSVKSKYYLDTLSEKSRVVEDVLSQYEQQLTLIKSEVSKMEESYKQNSIKYFDEAMTLIQSSDNTASDINSEQTRRYYESFNQMEKTLTERIKEDTSSIAILQKQIALLQKRIEEDIITLKRIQVDRDNVVSAEKKTRECILERANNLEKLAKEALEGLHNCYKLPNLIAIQNAKVEELRAVIQEFEDKLNEISSDLNKKHEEITQHTVDTYNNSIFNTCKNIEEAMNEKINNLLNSVDMMVGKTDTAESFSKFICHMKEVLVQQLLEKNVTPKHVGDTPVRQSTSYPHRIKEVAPREALIEKFKQTLAQKMEDSDESDVGY</sequence>
<feature type="coiled-coil region" evidence="10">
    <location>
        <begin position="758"/>
        <end position="792"/>
    </location>
</feature>
<evidence type="ECO:0000256" key="10">
    <source>
        <dbReference type="SAM" id="Coils"/>
    </source>
</evidence>
<keyword evidence="13" id="KW-1185">Reference proteome</keyword>
<dbReference type="Pfam" id="PF00225">
    <property type="entry name" value="Kinesin"/>
    <property type="match status" value="1"/>
</dbReference>
<dbReference type="PROSITE" id="PS00411">
    <property type="entry name" value="KINESIN_MOTOR_1"/>
    <property type="match status" value="1"/>
</dbReference>
<dbReference type="PANTHER" id="PTHR47970">
    <property type="entry name" value="KINESIN-LIKE PROTEIN KIF11"/>
    <property type="match status" value="1"/>
</dbReference>
<evidence type="ECO:0000313" key="12">
    <source>
        <dbReference type="EnsemblMetazoa" id="XP_028136459.2"/>
    </source>
</evidence>
<dbReference type="EnsemblMetazoa" id="XM_028280658.2">
    <property type="protein sequence ID" value="XP_028136459.2"/>
    <property type="gene ID" value="LOC114331166"/>
</dbReference>
<dbReference type="InterPro" id="IPR047149">
    <property type="entry name" value="KIF11-like"/>
</dbReference>
<name>A0ABM5IMG5_DIAVI</name>